<evidence type="ECO:0000256" key="5">
    <source>
        <dbReference type="HAMAP-Rule" id="MF_00265"/>
    </source>
</evidence>
<keyword evidence="5" id="KW-0800">Toxin</keyword>
<comment type="similarity">
    <text evidence="5">Belongs to the PINc/VapC protein family.</text>
</comment>
<dbReference type="EC" id="3.1.-.-" evidence="5"/>
<protein>
    <recommendedName>
        <fullName evidence="5">Ribonuclease VapC</fullName>
        <shortName evidence="5">RNase VapC</shortName>
        <ecNumber evidence="5">3.1.-.-</ecNumber>
    </recommendedName>
    <alternativeName>
        <fullName evidence="5">Toxin VapC</fullName>
    </alternativeName>
</protein>
<dbReference type="GO" id="GO:0000287">
    <property type="term" value="F:magnesium ion binding"/>
    <property type="evidence" value="ECO:0007669"/>
    <property type="project" value="UniProtKB-UniRule"/>
</dbReference>
<dbReference type="HAMAP" id="MF_00265">
    <property type="entry name" value="VapC_Nob1"/>
    <property type="match status" value="1"/>
</dbReference>
<dbReference type="InterPro" id="IPR002716">
    <property type="entry name" value="PIN_dom"/>
</dbReference>
<keyword evidence="3 5" id="KW-0479">Metal-binding</keyword>
<proteinExistence type="inferred from homology"/>
<dbReference type="GO" id="GO:0016788">
    <property type="term" value="F:hydrolase activity, acting on ester bonds"/>
    <property type="evidence" value="ECO:0007669"/>
    <property type="project" value="InterPro"/>
</dbReference>
<dbReference type="GO" id="GO:0090729">
    <property type="term" value="F:toxin activity"/>
    <property type="evidence" value="ECO:0007669"/>
    <property type="project" value="UniProtKB-KW"/>
</dbReference>
<dbReference type="Proteomes" id="UP000019140">
    <property type="component" value="Unassembled WGS sequence"/>
</dbReference>
<dbReference type="GO" id="GO:0004540">
    <property type="term" value="F:RNA nuclease activity"/>
    <property type="evidence" value="ECO:0007669"/>
    <property type="project" value="InterPro"/>
</dbReference>
<keyword evidence="8" id="KW-1185">Reference proteome</keyword>
<name>W4MAB3_9BACT</name>
<keyword evidence="5" id="KW-0460">Magnesium</keyword>
<reference evidence="7 8" key="1">
    <citation type="journal article" date="2014" name="Nature">
        <title>An environmental bacterial taxon with a large and distinct metabolic repertoire.</title>
        <authorList>
            <person name="Wilson M.C."/>
            <person name="Mori T."/>
            <person name="Ruckert C."/>
            <person name="Uria A.R."/>
            <person name="Helf M.J."/>
            <person name="Takada K."/>
            <person name="Gernert C."/>
            <person name="Steffens U.A."/>
            <person name="Heycke N."/>
            <person name="Schmitt S."/>
            <person name="Rinke C."/>
            <person name="Helfrich E.J."/>
            <person name="Brachmann A.O."/>
            <person name="Gurgui C."/>
            <person name="Wakimoto T."/>
            <person name="Kracht M."/>
            <person name="Crusemann M."/>
            <person name="Hentschel U."/>
            <person name="Abe I."/>
            <person name="Matsunaga S."/>
            <person name="Kalinowski J."/>
            <person name="Takeyama H."/>
            <person name="Piel J."/>
        </authorList>
    </citation>
    <scope>NUCLEOTIDE SEQUENCE [LARGE SCALE GENOMIC DNA]</scope>
    <source>
        <strain evidence="8">TSY2</strain>
    </source>
</reference>
<dbReference type="Gene3D" id="3.40.50.1010">
    <property type="entry name" value="5'-nuclease"/>
    <property type="match status" value="1"/>
</dbReference>
<evidence type="ECO:0000256" key="3">
    <source>
        <dbReference type="ARBA" id="ARBA00022723"/>
    </source>
</evidence>
<keyword evidence="4 5" id="KW-0378">Hydrolase</keyword>
<feature type="domain" description="PIN" evidence="6">
    <location>
        <begin position="2"/>
        <end position="134"/>
    </location>
</feature>
<organism evidence="7 8">
    <name type="scientific">Candidatus Entotheonella gemina</name>
    <dbReference type="NCBI Taxonomy" id="1429439"/>
    <lineage>
        <taxon>Bacteria</taxon>
        <taxon>Pseudomonadati</taxon>
        <taxon>Nitrospinota/Tectimicrobiota group</taxon>
        <taxon>Candidatus Tectimicrobiota</taxon>
        <taxon>Candidatus Entotheonellia</taxon>
        <taxon>Candidatus Entotheonellales</taxon>
        <taxon>Candidatus Entotheonellaceae</taxon>
        <taxon>Candidatus Entotheonella</taxon>
    </lineage>
</organism>
<dbReference type="HOGENOM" id="CLU_146668_1_0_7"/>
<dbReference type="PATRIC" id="fig|1429439.4.peg.2210"/>
<keyword evidence="2 5" id="KW-0540">Nuclease</keyword>
<evidence type="ECO:0000256" key="2">
    <source>
        <dbReference type="ARBA" id="ARBA00022722"/>
    </source>
</evidence>
<dbReference type="InterPro" id="IPR006226">
    <property type="entry name" value="Mtu_PIN"/>
</dbReference>
<accession>W4MAB3</accession>
<dbReference type="InterPro" id="IPR029060">
    <property type="entry name" value="PIN-like_dom_sf"/>
</dbReference>
<dbReference type="EMBL" id="AZHX01000518">
    <property type="protein sequence ID" value="ETX07148.1"/>
    <property type="molecule type" value="Genomic_DNA"/>
</dbReference>
<dbReference type="Pfam" id="PF01850">
    <property type="entry name" value="PIN"/>
    <property type="match status" value="1"/>
</dbReference>
<feature type="binding site" evidence="5">
    <location>
        <position position="5"/>
    </location>
    <ligand>
        <name>Mg(2+)</name>
        <dbReference type="ChEBI" id="CHEBI:18420"/>
    </ligand>
</feature>
<dbReference type="SUPFAM" id="SSF88723">
    <property type="entry name" value="PIN domain-like"/>
    <property type="match status" value="1"/>
</dbReference>
<keyword evidence="1 5" id="KW-1277">Toxin-antitoxin system</keyword>
<evidence type="ECO:0000313" key="8">
    <source>
        <dbReference type="Proteomes" id="UP000019140"/>
    </source>
</evidence>
<dbReference type="AlphaFoldDB" id="W4MAB3"/>
<sequence>MILVDANLLIYAYAREMPQHEAARTWLDQQLNTEPRVGLPWPSLLAFVRLMSHPRIFERPVSVPTAWSQVERWLRVPSVWIPAPTERHATTLGGLINITVTRANHVPDAHLAALAPEHGLTLCSSDRGFARYPGLRLENPLESAP</sequence>
<comment type="cofactor">
    <cofactor evidence="5">
        <name>Mg(2+)</name>
        <dbReference type="ChEBI" id="CHEBI:18420"/>
    </cofactor>
</comment>
<evidence type="ECO:0000259" key="6">
    <source>
        <dbReference type="Pfam" id="PF01850"/>
    </source>
</evidence>
<comment type="function">
    <text evidence="5">Toxic component of a toxin-antitoxin (TA) system. An RNase.</text>
</comment>
<evidence type="ECO:0000256" key="1">
    <source>
        <dbReference type="ARBA" id="ARBA00022649"/>
    </source>
</evidence>
<feature type="binding site" evidence="5">
    <location>
        <position position="108"/>
    </location>
    <ligand>
        <name>Mg(2+)</name>
        <dbReference type="ChEBI" id="CHEBI:18420"/>
    </ligand>
</feature>
<dbReference type="GO" id="GO:0045926">
    <property type="term" value="P:negative regulation of growth"/>
    <property type="evidence" value="ECO:0007669"/>
    <property type="project" value="UniProtKB-ARBA"/>
</dbReference>
<comment type="caution">
    <text evidence="7">The sequence shown here is derived from an EMBL/GenBank/DDBJ whole genome shotgun (WGS) entry which is preliminary data.</text>
</comment>
<evidence type="ECO:0000256" key="4">
    <source>
        <dbReference type="ARBA" id="ARBA00022801"/>
    </source>
</evidence>
<evidence type="ECO:0000313" key="7">
    <source>
        <dbReference type="EMBL" id="ETX07148.1"/>
    </source>
</evidence>
<dbReference type="InterPro" id="IPR022907">
    <property type="entry name" value="VapC_family"/>
</dbReference>
<gene>
    <name evidence="5" type="primary">vapC</name>
    <name evidence="7" type="ORF">ETSY2_12910</name>
</gene>
<dbReference type="NCBIfam" id="TIGR00028">
    <property type="entry name" value="Mtu_PIN_fam"/>
    <property type="match status" value="1"/>
</dbReference>